<organism evidence="2 3">
    <name type="scientific">Cochliobolus heterostrophus (strain C5 / ATCC 48332 / race O)</name>
    <name type="common">Southern corn leaf blight fungus</name>
    <name type="synonym">Bipolaris maydis</name>
    <dbReference type="NCBI Taxonomy" id="701091"/>
    <lineage>
        <taxon>Eukaryota</taxon>
        <taxon>Fungi</taxon>
        <taxon>Dikarya</taxon>
        <taxon>Ascomycota</taxon>
        <taxon>Pezizomycotina</taxon>
        <taxon>Dothideomycetes</taxon>
        <taxon>Pleosporomycetidae</taxon>
        <taxon>Pleosporales</taxon>
        <taxon>Pleosporineae</taxon>
        <taxon>Pleosporaceae</taxon>
        <taxon>Bipolaris</taxon>
    </lineage>
</organism>
<name>M2UVV1_COCH5</name>
<proteinExistence type="predicted"/>
<accession>M2UVV1</accession>
<evidence type="ECO:0000313" key="2">
    <source>
        <dbReference type="EMBL" id="EMD91932.1"/>
    </source>
</evidence>
<protein>
    <submittedName>
        <fullName evidence="2">Uncharacterized protein</fullName>
    </submittedName>
</protein>
<keyword evidence="1" id="KW-0472">Membrane</keyword>
<gene>
    <name evidence="2" type="ORF">COCHEDRAFT_1223889</name>
</gene>
<feature type="transmembrane region" description="Helical" evidence="1">
    <location>
        <begin position="129"/>
        <end position="146"/>
    </location>
</feature>
<sequence>MAKLTKIPLHTVDHLAVGTAGQSRHRHTLGGTSNYIVRLDDLGTIQQALGAEPDIPASRLVLERNAVTKAPARSEQEMCWTNHWYKKDLECSGKIEHPTIIIIILHSLQKKLSHILFKEKNNNNKLKMLFTKVSLVCALAAFATAADVTITSTKVNTATDTKTAVVVTSTSTSTHTSTHTSNPAPTMSAGVAVGIGAIGIAALGLL</sequence>
<evidence type="ECO:0000313" key="3">
    <source>
        <dbReference type="Proteomes" id="UP000016936"/>
    </source>
</evidence>
<dbReference type="EMBL" id="KB445575">
    <property type="protein sequence ID" value="EMD91932.1"/>
    <property type="molecule type" value="Genomic_DNA"/>
</dbReference>
<keyword evidence="1" id="KW-1133">Transmembrane helix</keyword>
<feature type="transmembrane region" description="Helical" evidence="1">
    <location>
        <begin position="187"/>
        <end position="205"/>
    </location>
</feature>
<reference evidence="3" key="2">
    <citation type="journal article" date="2013" name="PLoS Genet.">
        <title>Comparative genome structure, secondary metabolite, and effector coding capacity across Cochliobolus pathogens.</title>
        <authorList>
            <person name="Condon B.J."/>
            <person name="Leng Y."/>
            <person name="Wu D."/>
            <person name="Bushley K.E."/>
            <person name="Ohm R.A."/>
            <person name="Otillar R."/>
            <person name="Martin J."/>
            <person name="Schackwitz W."/>
            <person name="Grimwood J."/>
            <person name="MohdZainudin N."/>
            <person name="Xue C."/>
            <person name="Wang R."/>
            <person name="Manning V.A."/>
            <person name="Dhillon B."/>
            <person name="Tu Z.J."/>
            <person name="Steffenson B.J."/>
            <person name="Salamov A."/>
            <person name="Sun H."/>
            <person name="Lowry S."/>
            <person name="LaButti K."/>
            <person name="Han J."/>
            <person name="Copeland A."/>
            <person name="Lindquist E."/>
            <person name="Barry K."/>
            <person name="Schmutz J."/>
            <person name="Baker S.E."/>
            <person name="Ciuffetti L.M."/>
            <person name="Grigoriev I.V."/>
            <person name="Zhong S."/>
            <person name="Turgeon B.G."/>
        </authorList>
    </citation>
    <scope>NUCLEOTIDE SEQUENCE [LARGE SCALE GENOMIC DNA]</scope>
    <source>
        <strain evidence="3">C5 / ATCC 48332 / race O</strain>
    </source>
</reference>
<keyword evidence="3" id="KW-1185">Reference proteome</keyword>
<reference evidence="2 3" key="1">
    <citation type="journal article" date="2012" name="PLoS Pathog.">
        <title>Diverse lifestyles and strategies of plant pathogenesis encoded in the genomes of eighteen Dothideomycetes fungi.</title>
        <authorList>
            <person name="Ohm R.A."/>
            <person name="Feau N."/>
            <person name="Henrissat B."/>
            <person name="Schoch C.L."/>
            <person name="Horwitz B.A."/>
            <person name="Barry K.W."/>
            <person name="Condon B.J."/>
            <person name="Copeland A.C."/>
            <person name="Dhillon B."/>
            <person name="Glaser F."/>
            <person name="Hesse C.N."/>
            <person name="Kosti I."/>
            <person name="LaButti K."/>
            <person name="Lindquist E.A."/>
            <person name="Lucas S."/>
            <person name="Salamov A.A."/>
            <person name="Bradshaw R.E."/>
            <person name="Ciuffetti L."/>
            <person name="Hamelin R.C."/>
            <person name="Kema G.H.J."/>
            <person name="Lawrence C."/>
            <person name="Scott J.A."/>
            <person name="Spatafora J.W."/>
            <person name="Turgeon B.G."/>
            <person name="de Wit P.J.G.M."/>
            <person name="Zhong S."/>
            <person name="Goodwin S.B."/>
            <person name="Grigoriev I.V."/>
        </authorList>
    </citation>
    <scope>NUCLEOTIDE SEQUENCE [LARGE SCALE GENOMIC DNA]</scope>
    <source>
        <strain evidence="3">C5 / ATCC 48332 / race O</strain>
    </source>
</reference>
<dbReference type="AlphaFoldDB" id="M2UVV1"/>
<keyword evidence="1" id="KW-0812">Transmembrane</keyword>
<dbReference type="HOGENOM" id="CLU_1331836_0_0_1"/>
<dbReference type="Proteomes" id="UP000016936">
    <property type="component" value="Unassembled WGS sequence"/>
</dbReference>
<evidence type="ECO:0000256" key="1">
    <source>
        <dbReference type="SAM" id="Phobius"/>
    </source>
</evidence>